<dbReference type="AlphaFoldDB" id="C1MUD9"/>
<dbReference type="KEGG" id="mpp:MICPUCDRAFT_58768"/>
<reference evidence="1 2" key="1">
    <citation type="journal article" date="2009" name="Science">
        <title>Green evolution and dynamic adaptations revealed by genomes of the marine picoeukaryotes Micromonas.</title>
        <authorList>
            <person name="Worden A.Z."/>
            <person name="Lee J.H."/>
            <person name="Mock T."/>
            <person name="Rouze P."/>
            <person name="Simmons M.P."/>
            <person name="Aerts A.L."/>
            <person name="Allen A.E."/>
            <person name="Cuvelier M.L."/>
            <person name="Derelle E."/>
            <person name="Everett M.V."/>
            <person name="Foulon E."/>
            <person name="Grimwood J."/>
            <person name="Gundlach H."/>
            <person name="Henrissat B."/>
            <person name="Napoli C."/>
            <person name="McDonald S.M."/>
            <person name="Parker M.S."/>
            <person name="Rombauts S."/>
            <person name="Salamov A."/>
            <person name="Von Dassow P."/>
            <person name="Badger J.H."/>
            <person name="Coutinho P.M."/>
            <person name="Demir E."/>
            <person name="Dubchak I."/>
            <person name="Gentemann C."/>
            <person name="Eikrem W."/>
            <person name="Gready J.E."/>
            <person name="John U."/>
            <person name="Lanier W."/>
            <person name="Lindquist E.A."/>
            <person name="Lucas S."/>
            <person name="Mayer K.F."/>
            <person name="Moreau H."/>
            <person name="Not F."/>
            <person name="Otillar R."/>
            <person name="Panaud O."/>
            <person name="Pangilinan J."/>
            <person name="Paulsen I."/>
            <person name="Piegu B."/>
            <person name="Poliakov A."/>
            <person name="Robbens S."/>
            <person name="Schmutz J."/>
            <person name="Toulza E."/>
            <person name="Wyss T."/>
            <person name="Zelensky A."/>
            <person name="Zhou K."/>
            <person name="Armbrust E.V."/>
            <person name="Bhattacharya D."/>
            <person name="Goodenough U.W."/>
            <person name="Van de Peer Y."/>
            <person name="Grigoriev I.V."/>
        </authorList>
    </citation>
    <scope>NUCLEOTIDE SEQUENCE [LARGE SCALE GENOMIC DNA]</scope>
    <source>
        <strain evidence="1 2">CCMP1545</strain>
    </source>
</reference>
<accession>C1MUD9</accession>
<dbReference type="OMA" id="MAKAKCV"/>
<dbReference type="GeneID" id="9684921"/>
<protein>
    <submittedName>
        <fullName evidence="1">Predicted protein</fullName>
    </submittedName>
</protein>
<dbReference type="EMBL" id="GG663740">
    <property type="protein sequence ID" value="EEH56309.1"/>
    <property type="molecule type" value="Genomic_DNA"/>
</dbReference>
<dbReference type="RefSeq" id="XP_003059177.1">
    <property type="nucleotide sequence ID" value="XM_003059131.1"/>
</dbReference>
<name>C1MUD9_MICPC</name>
<keyword evidence="2" id="KW-1185">Reference proteome</keyword>
<evidence type="ECO:0000313" key="1">
    <source>
        <dbReference type="EMBL" id="EEH56309.1"/>
    </source>
</evidence>
<dbReference type="OrthoDB" id="439983at2759"/>
<proteinExistence type="predicted"/>
<gene>
    <name evidence="1" type="ORF">MICPUCDRAFT_58768</name>
</gene>
<organism evidence="2">
    <name type="scientific">Micromonas pusilla (strain CCMP1545)</name>
    <name type="common">Picoplanktonic green alga</name>
    <dbReference type="NCBI Taxonomy" id="564608"/>
    <lineage>
        <taxon>Eukaryota</taxon>
        <taxon>Viridiplantae</taxon>
        <taxon>Chlorophyta</taxon>
        <taxon>Mamiellophyceae</taxon>
        <taxon>Mamiellales</taxon>
        <taxon>Mamiellaceae</taxon>
        <taxon>Micromonas</taxon>
    </lineage>
</organism>
<sequence>MSAATAFLTTPVRASAVAKRATTKRAVAALAAAKETTPVVKAEDFKCPLTCEEKSNDATTHEMAKAKCVHPERPVSKACQDCPRR</sequence>
<evidence type="ECO:0000313" key="2">
    <source>
        <dbReference type="Proteomes" id="UP000001876"/>
    </source>
</evidence>
<dbReference type="Proteomes" id="UP000001876">
    <property type="component" value="Unassembled WGS sequence"/>
</dbReference>